<accession>A0A063KWA7</accession>
<dbReference type="InterPro" id="IPR016032">
    <property type="entry name" value="Sig_transdc_resp-reg_C-effctor"/>
</dbReference>
<keyword evidence="4" id="KW-0902">Two-component regulatory system</keyword>
<dbReference type="GO" id="GO:0005829">
    <property type="term" value="C:cytosol"/>
    <property type="evidence" value="ECO:0007669"/>
    <property type="project" value="TreeGrafter"/>
</dbReference>
<evidence type="ECO:0000256" key="9">
    <source>
        <dbReference type="PROSITE-ProRule" id="PRU01091"/>
    </source>
</evidence>
<keyword evidence="7" id="KW-0804">Transcription</keyword>
<dbReference type="RefSeq" id="WP_007378009.1">
    <property type="nucleotide sequence ID" value="NZ_JBBMQV010000035.1"/>
</dbReference>
<dbReference type="Pfam" id="PF00072">
    <property type="entry name" value="Response_reg"/>
    <property type="match status" value="1"/>
</dbReference>
<feature type="domain" description="Response regulatory" evidence="10">
    <location>
        <begin position="15"/>
        <end position="128"/>
    </location>
</feature>
<dbReference type="GO" id="GO:0000156">
    <property type="term" value="F:phosphorelay response regulator activity"/>
    <property type="evidence" value="ECO:0007669"/>
    <property type="project" value="TreeGrafter"/>
</dbReference>
<sequence>MSAPQAYQRNKFDFDILVVEDDTLLNDQITELLANQGYSVTQCFDGNHALDLAVAQRFSLILLDVMLPGKDGLAVLNILRSCNSTPVIIVSAKHAEEERILGLSAGADDYLAKPFNSQELLLRVDSVLRRVFKQDTNTPYIANIDGLEIDSLHQQVFLHCELLTFTPIEFGLLQILMKNQAQILLKPFLYQVVLNKRFSQYDRSLDMHMSRIRKKLNNAGWDGSRLHTVHGQGYCIK</sequence>
<dbReference type="Proteomes" id="UP000322915">
    <property type="component" value="Unassembled WGS sequence"/>
</dbReference>
<evidence type="ECO:0000259" key="11">
    <source>
        <dbReference type="PROSITE" id="PS51755"/>
    </source>
</evidence>
<dbReference type="InterPro" id="IPR036388">
    <property type="entry name" value="WH-like_DNA-bd_sf"/>
</dbReference>
<dbReference type="GO" id="GO:0000976">
    <property type="term" value="F:transcription cis-regulatory region binding"/>
    <property type="evidence" value="ECO:0007669"/>
    <property type="project" value="TreeGrafter"/>
</dbReference>
<protein>
    <submittedName>
        <fullName evidence="12">Response regulator transcription factor</fullName>
    </submittedName>
    <submittedName>
        <fullName evidence="14">Transcriptional regulator</fullName>
    </submittedName>
</protein>
<dbReference type="SMART" id="SM00862">
    <property type="entry name" value="Trans_reg_C"/>
    <property type="match status" value="1"/>
</dbReference>
<gene>
    <name evidence="14" type="ORF">DC53_00505</name>
    <name evidence="12" type="ORF">EU508_20915</name>
    <name evidence="13" type="ORF">EU509_02590</name>
</gene>
<comment type="caution">
    <text evidence="14">The sequence shown here is derived from an EMBL/GenBank/DDBJ whole genome shotgun (WGS) entry which is preliminary data.</text>
</comment>
<dbReference type="InterPro" id="IPR039420">
    <property type="entry name" value="WalR-like"/>
</dbReference>
<dbReference type="EMBL" id="JJNZ01000001">
    <property type="protein sequence ID" value="KDC53709.1"/>
    <property type="molecule type" value="Genomic_DNA"/>
</dbReference>
<feature type="DNA-binding region" description="OmpR/PhoB-type" evidence="9">
    <location>
        <begin position="139"/>
        <end position="237"/>
    </location>
</feature>
<organism evidence="14 15">
    <name type="scientific">Pseudoalteromonas fuliginea</name>
    <dbReference type="NCBI Taxonomy" id="1872678"/>
    <lineage>
        <taxon>Bacteria</taxon>
        <taxon>Pseudomonadati</taxon>
        <taxon>Pseudomonadota</taxon>
        <taxon>Gammaproteobacteria</taxon>
        <taxon>Alteromonadales</taxon>
        <taxon>Pseudoalteromonadaceae</taxon>
        <taxon>Pseudoalteromonas</taxon>
    </lineage>
</organism>
<dbReference type="Gene3D" id="3.40.50.2300">
    <property type="match status" value="1"/>
</dbReference>
<evidence type="ECO:0000313" key="16">
    <source>
        <dbReference type="Proteomes" id="UP000322915"/>
    </source>
</evidence>
<dbReference type="EMBL" id="SEUJ01000051">
    <property type="protein sequence ID" value="KAA1164316.1"/>
    <property type="molecule type" value="Genomic_DNA"/>
</dbReference>
<evidence type="ECO:0000256" key="1">
    <source>
        <dbReference type="ARBA" id="ARBA00004496"/>
    </source>
</evidence>
<dbReference type="Proteomes" id="UP000324162">
    <property type="component" value="Unassembled WGS sequence"/>
</dbReference>
<dbReference type="InterPro" id="IPR001789">
    <property type="entry name" value="Sig_transdc_resp-reg_receiver"/>
</dbReference>
<evidence type="ECO:0000256" key="7">
    <source>
        <dbReference type="ARBA" id="ARBA00023163"/>
    </source>
</evidence>
<dbReference type="EMBL" id="SEUK01000056">
    <property type="protein sequence ID" value="KAA1156541.1"/>
    <property type="molecule type" value="Genomic_DNA"/>
</dbReference>
<dbReference type="PROSITE" id="PS51755">
    <property type="entry name" value="OMPR_PHOB"/>
    <property type="match status" value="1"/>
</dbReference>
<dbReference type="GO" id="GO:0006355">
    <property type="term" value="P:regulation of DNA-templated transcription"/>
    <property type="evidence" value="ECO:0007669"/>
    <property type="project" value="InterPro"/>
</dbReference>
<evidence type="ECO:0000313" key="14">
    <source>
        <dbReference type="EMBL" id="KDC53709.1"/>
    </source>
</evidence>
<dbReference type="InterPro" id="IPR011006">
    <property type="entry name" value="CheY-like_superfamily"/>
</dbReference>
<evidence type="ECO:0000256" key="8">
    <source>
        <dbReference type="PROSITE-ProRule" id="PRU00169"/>
    </source>
</evidence>
<feature type="domain" description="OmpR/PhoB-type" evidence="11">
    <location>
        <begin position="139"/>
        <end position="237"/>
    </location>
</feature>
<keyword evidence="2" id="KW-0963">Cytoplasm</keyword>
<name>A0A063KWA7_9GAMM</name>
<dbReference type="InterPro" id="IPR001867">
    <property type="entry name" value="OmpR/PhoB-type_DNA-bd"/>
</dbReference>
<evidence type="ECO:0000256" key="6">
    <source>
        <dbReference type="ARBA" id="ARBA00023125"/>
    </source>
</evidence>
<dbReference type="OrthoDB" id="9802426at2"/>
<evidence type="ECO:0000256" key="4">
    <source>
        <dbReference type="ARBA" id="ARBA00023012"/>
    </source>
</evidence>
<evidence type="ECO:0000313" key="17">
    <source>
        <dbReference type="Proteomes" id="UP000324162"/>
    </source>
</evidence>
<dbReference type="CDD" id="cd00383">
    <property type="entry name" value="trans_reg_C"/>
    <property type="match status" value="1"/>
</dbReference>
<keyword evidence="5" id="KW-0805">Transcription regulation</keyword>
<reference evidence="14 15" key="1">
    <citation type="submission" date="2014-04" db="EMBL/GenBank/DDBJ databases">
        <title>Pseudoalteromonas galatheae sp. nov., isolated from a deep-sea polychaete near Canal Concepcion, Chile.</title>
        <authorList>
            <person name="Machado H.R."/>
            <person name="Gram L."/>
            <person name="Vynne N.G."/>
        </authorList>
    </citation>
    <scope>NUCLEOTIDE SEQUENCE [LARGE SCALE GENOMIC DNA]</scope>
    <source>
        <strain evidence="14 15">KMM216</strain>
    </source>
</reference>
<evidence type="ECO:0000259" key="10">
    <source>
        <dbReference type="PROSITE" id="PS50110"/>
    </source>
</evidence>
<dbReference type="GO" id="GO:0032993">
    <property type="term" value="C:protein-DNA complex"/>
    <property type="evidence" value="ECO:0007669"/>
    <property type="project" value="TreeGrafter"/>
</dbReference>
<reference evidence="16 17" key="2">
    <citation type="submission" date="2019-01" db="EMBL/GenBank/DDBJ databases">
        <title>Genome sequences of marine Pseudoalteromonas species.</title>
        <authorList>
            <person name="Boraston A.B."/>
            <person name="Hehemann J.-H."/>
            <person name="Vickers C.J."/>
            <person name="Salama-Alber O."/>
            <person name="Abe K."/>
            <person name="Hettle A.J."/>
        </authorList>
    </citation>
    <scope>NUCLEOTIDE SEQUENCE [LARGE SCALE GENOMIC DNA]</scope>
    <source>
        <strain evidence="12 17">PS42</strain>
        <strain evidence="13 16">PS47</strain>
    </source>
</reference>
<dbReference type="PROSITE" id="PS50110">
    <property type="entry name" value="RESPONSE_REGULATORY"/>
    <property type="match status" value="1"/>
</dbReference>
<keyword evidence="3 8" id="KW-0597">Phosphoprotein</keyword>
<evidence type="ECO:0000256" key="5">
    <source>
        <dbReference type="ARBA" id="ARBA00023015"/>
    </source>
</evidence>
<dbReference type="Proteomes" id="UP000027154">
    <property type="component" value="Unassembled WGS sequence"/>
</dbReference>
<evidence type="ECO:0000256" key="2">
    <source>
        <dbReference type="ARBA" id="ARBA00022490"/>
    </source>
</evidence>
<dbReference type="SUPFAM" id="SSF52172">
    <property type="entry name" value="CheY-like"/>
    <property type="match status" value="1"/>
</dbReference>
<dbReference type="AlphaFoldDB" id="A0A063KWA7"/>
<dbReference type="Gene3D" id="1.10.10.10">
    <property type="entry name" value="Winged helix-like DNA-binding domain superfamily/Winged helix DNA-binding domain"/>
    <property type="match status" value="1"/>
</dbReference>
<dbReference type="SUPFAM" id="SSF46894">
    <property type="entry name" value="C-terminal effector domain of the bipartite response regulators"/>
    <property type="match status" value="1"/>
</dbReference>
<evidence type="ECO:0000313" key="15">
    <source>
        <dbReference type="Proteomes" id="UP000027154"/>
    </source>
</evidence>
<proteinExistence type="predicted"/>
<dbReference type="Gene3D" id="6.10.250.690">
    <property type="match status" value="1"/>
</dbReference>
<dbReference type="PANTHER" id="PTHR48111">
    <property type="entry name" value="REGULATOR OF RPOS"/>
    <property type="match status" value="1"/>
</dbReference>
<dbReference type="PANTHER" id="PTHR48111:SF39">
    <property type="entry name" value="TRANSCRIPTIONAL REGULATORY PROTEIN CPXR"/>
    <property type="match status" value="1"/>
</dbReference>
<dbReference type="SMART" id="SM00448">
    <property type="entry name" value="REC"/>
    <property type="match status" value="1"/>
</dbReference>
<keyword evidence="16" id="KW-1185">Reference proteome</keyword>
<evidence type="ECO:0000313" key="13">
    <source>
        <dbReference type="EMBL" id="KAA1164316.1"/>
    </source>
</evidence>
<feature type="modified residue" description="4-aspartylphosphate" evidence="8">
    <location>
        <position position="64"/>
    </location>
</feature>
<comment type="subcellular location">
    <subcellularLocation>
        <location evidence="1">Cytoplasm</location>
    </subcellularLocation>
</comment>
<evidence type="ECO:0000313" key="12">
    <source>
        <dbReference type="EMBL" id="KAA1156541.1"/>
    </source>
</evidence>
<dbReference type="Pfam" id="PF00486">
    <property type="entry name" value="Trans_reg_C"/>
    <property type="match status" value="1"/>
</dbReference>
<keyword evidence="6 9" id="KW-0238">DNA-binding</keyword>
<evidence type="ECO:0000256" key="3">
    <source>
        <dbReference type="ARBA" id="ARBA00022553"/>
    </source>
</evidence>